<evidence type="ECO:0000256" key="1">
    <source>
        <dbReference type="ARBA" id="ARBA00001947"/>
    </source>
</evidence>
<evidence type="ECO:0000256" key="2">
    <source>
        <dbReference type="ARBA" id="ARBA00005988"/>
    </source>
</evidence>
<comment type="similarity">
    <text evidence="2">Belongs to the peptidase M14 family.</text>
</comment>
<dbReference type="PANTHER" id="PTHR11705:SF143">
    <property type="entry name" value="SLL0236 PROTEIN"/>
    <property type="match status" value="1"/>
</dbReference>
<organism evidence="8">
    <name type="scientific">freshwater metagenome</name>
    <dbReference type="NCBI Taxonomy" id="449393"/>
    <lineage>
        <taxon>unclassified sequences</taxon>
        <taxon>metagenomes</taxon>
        <taxon>ecological metagenomes</taxon>
    </lineage>
</organism>
<keyword evidence="6" id="KW-0482">Metalloprotease</keyword>
<protein>
    <submittedName>
        <fullName evidence="8">Unannotated protein</fullName>
    </submittedName>
</protein>
<evidence type="ECO:0000313" key="8">
    <source>
        <dbReference type="EMBL" id="CAB4636459.1"/>
    </source>
</evidence>
<dbReference type="Pfam" id="PF00246">
    <property type="entry name" value="Peptidase_M14"/>
    <property type="match status" value="1"/>
</dbReference>
<keyword evidence="5" id="KW-0862">Zinc</keyword>
<dbReference type="GO" id="GO:0008270">
    <property type="term" value="F:zinc ion binding"/>
    <property type="evidence" value="ECO:0007669"/>
    <property type="project" value="InterPro"/>
</dbReference>
<feature type="domain" description="Peptidase M14" evidence="7">
    <location>
        <begin position="34"/>
        <end position="282"/>
    </location>
</feature>
<keyword evidence="4" id="KW-0378">Hydrolase</keyword>
<dbReference type="GO" id="GO:0005615">
    <property type="term" value="C:extracellular space"/>
    <property type="evidence" value="ECO:0007669"/>
    <property type="project" value="TreeGrafter"/>
</dbReference>
<proteinExistence type="inferred from homology"/>
<evidence type="ECO:0000256" key="6">
    <source>
        <dbReference type="ARBA" id="ARBA00023049"/>
    </source>
</evidence>
<evidence type="ECO:0000256" key="5">
    <source>
        <dbReference type="ARBA" id="ARBA00022833"/>
    </source>
</evidence>
<evidence type="ECO:0000259" key="7">
    <source>
        <dbReference type="PROSITE" id="PS52035"/>
    </source>
</evidence>
<dbReference type="InterPro" id="IPR000834">
    <property type="entry name" value="Peptidase_M14"/>
</dbReference>
<gene>
    <name evidence="8" type="ORF">UFOPK1960_01011</name>
</gene>
<dbReference type="PROSITE" id="PS51257">
    <property type="entry name" value="PROKAR_LIPOPROTEIN"/>
    <property type="match status" value="1"/>
</dbReference>
<dbReference type="GO" id="GO:0006508">
    <property type="term" value="P:proteolysis"/>
    <property type="evidence" value="ECO:0007669"/>
    <property type="project" value="UniProtKB-KW"/>
</dbReference>
<dbReference type="PROSITE" id="PS52035">
    <property type="entry name" value="PEPTIDASE_M14"/>
    <property type="match status" value="1"/>
</dbReference>
<evidence type="ECO:0000256" key="3">
    <source>
        <dbReference type="ARBA" id="ARBA00022670"/>
    </source>
</evidence>
<dbReference type="AlphaFoldDB" id="A0A6J6JKV8"/>
<reference evidence="8" key="1">
    <citation type="submission" date="2020-05" db="EMBL/GenBank/DDBJ databases">
        <authorList>
            <person name="Chiriac C."/>
            <person name="Salcher M."/>
            <person name="Ghai R."/>
            <person name="Kavagutti S V."/>
        </authorList>
    </citation>
    <scope>NUCLEOTIDE SEQUENCE</scope>
</reference>
<keyword evidence="3" id="KW-0645">Protease</keyword>
<name>A0A6J6JKV8_9ZZZZ</name>
<comment type="cofactor">
    <cofactor evidence="1">
        <name>Zn(2+)</name>
        <dbReference type="ChEBI" id="CHEBI:29105"/>
    </cofactor>
</comment>
<dbReference type="PANTHER" id="PTHR11705">
    <property type="entry name" value="PROTEASE FAMILY M14 CARBOXYPEPTIDASE A,B"/>
    <property type="match status" value="1"/>
</dbReference>
<evidence type="ECO:0000256" key="4">
    <source>
        <dbReference type="ARBA" id="ARBA00022801"/>
    </source>
</evidence>
<dbReference type="SMART" id="SM00631">
    <property type="entry name" value="Zn_pept"/>
    <property type="match status" value="1"/>
</dbReference>
<sequence length="282" mass="30797">MKWTILKLLPLVLMTNLVLGCSSEENLVSSVLPSYEVPETSTTSTTTIVAPTSTQPELSELTIGMSALGRPIVAVHVQDSPHRPVIAIGSIHGDEAMGLKVIERLLNVAEIPEDLNLWVISTVNPDGLALGTRGNANGVDLNRNFATDDWRIVGRGTEKYSGQNAASETETRALQKFLIEQKPLLVVWWHQYGQYVDDQRTVADYDLIKQFSALTDFPIKYVGCGSTPCIGNATAFINSRIEGASSFVVELPREVPARILDRQANAFLVIAEAAILKNLDQP</sequence>
<dbReference type="Gene3D" id="3.40.630.10">
    <property type="entry name" value="Zn peptidases"/>
    <property type="match status" value="1"/>
</dbReference>
<dbReference type="EMBL" id="CAEZVL010000166">
    <property type="protein sequence ID" value="CAB4636459.1"/>
    <property type="molecule type" value="Genomic_DNA"/>
</dbReference>
<dbReference type="GO" id="GO:0004181">
    <property type="term" value="F:metallocarboxypeptidase activity"/>
    <property type="evidence" value="ECO:0007669"/>
    <property type="project" value="InterPro"/>
</dbReference>
<dbReference type="SUPFAM" id="SSF53187">
    <property type="entry name" value="Zn-dependent exopeptidases"/>
    <property type="match status" value="1"/>
</dbReference>
<accession>A0A6J6JKV8</accession>